<accession>A0ABD6DUL8</accession>
<dbReference type="EMBL" id="JBHUDP010000002">
    <property type="protein sequence ID" value="MFD1685297.1"/>
    <property type="molecule type" value="Genomic_DNA"/>
</dbReference>
<dbReference type="RefSeq" id="WP_256306710.1">
    <property type="nucleotide sequence ID" value="NZ_JANHAW010000001.1"/>
</dbReference>
<dbReference type="InterPro" id="IPR055953">
    <property type="entry name" value="DUF7531"/>
</dbReference>
<sequence length="316" mass="33921">MKLNCEGCAGCCIDWRPLASTPSDHERRGPGEPLDDAYNLVPLTRDEVARFVERGLGDALTPRLWRVDEETPGVVVDGIRIAAVAGRPVFFVGLRKAPKPVAPFGRDRRWLRTCAFLDPETLQCRIHEADTYPAECAAYPSYNLDLGVETECERVEAEYGTDRLLDDDPGEYEGPLLGPQALGAKLFGYPDPDELAGVVDRIRDGALRETDRAAFVGVAAGSRPGTLEIDDDRAAAATADVLDADSWVGRAIDEWETVAEERGGVPAEFADEPVAEDGPEDGVIGTVAFDVPSGDAVEVARGAPETPGWDAVGDGD</sequence>
<proteinExistence type="predicted"/>
<dbReference type="Pfam" id="PF24375">
    <property type="entry name" value="DUF7531"/>
    <property type="match status" value="1"/>
</dbReference>
<evidence type="ECO:0000313" key="2">
    <source>
        <dbReference type="Proteomes" id="UP001597092"/>
    </source>
</evidence>
<evidence type="ECO:0000313" key="1">
    <source>
        <dbReference type="EMBL" id="MFD1685297.1"/>
    </source>
</evidence>
<keyword evidence="2" id="KW-1185">Reference proteome</keyword>
<dbReference type="AlphaFoldDB" id="A0ABD6DUL8"/>
<gene>
    <name evidence="1" type="ORF">ACFSAS_06680</name>
</gene>
<protein>
    <submittedName>
        <fullName evidence="1">YkgJ family cysteine cluster protein</fullName>
    </submittedName>
</protein>
<comment type="caution">
    <text evidence="1">The sequence shown here is derived from an EMBL/GenBank/DDBJ whole genome shotgun (WGS) entry which is preliminary data.</text>
</comment>
<name>A0ABD6DUL8_9EURY</name>
<reference evidence="1 2" key="1">
    <citation type="journal article" date="2019" name="Int. J. Syst. Evol. Microbiol.">
        <title>The Global Catalogue of Microorganisms (GCM) 10K type strain sequencing project: providing services to taxonomists for standard genome sequencing and annotation.</title>
        <authorList>
            <consortium name="The Broad Institute Genomics Platform"/>
            <consortium name="The Broad Institute Genome Sequencing Center for Infectious Disease"/>
            <person name="Wu L."/>
            <person name="Ma J."/>
        </authorList>
    </citation>
    <scope>NUCLEOTIDE SEQUENCE [LARGE SCALE GENOMIC DNA]</scope>
    <source>
        <strain evidence="1 2">CGMCC 1.10387</strain>
    </source>
</reference>
<organism evidence="1 2">
    <name type="scientific">Halobellus litoreus</name>
    <dbReference type="NCBI Taxonomy" id="755310"/>
    <lineage>
        <taxon>Archaea</taxon>
        <taxon>Methanobacteriati</taxon>
        <taxon>Methanobacteriota</taxon>
        <taxon>Stenosarchaea group</taxon>
        <taxon>Halobacteria</taxon>
        <taxon>Halobacteriales</taxon>
        <taxon>Haloferacaceae</taxon>
        <taxon>Halobellus</taxon>
    </lineage>
</organism>
<dbReference type="Proteomes" id="UP001597092">
    <property type="component" value="Unassembled WGS sequence"/>
</dbReference>